<evidence type="ECO:0000256" key="4">
    <source>
        <dbReference type="ARBA" id="ARBA00023002"/>
    </source>
</evidence>
<name>A0A7U9DXN7_STRLI</name>
<dbReference type="Gene3D" id="3.50.50.60">
    <property type="entry name" value="FAD/NAD(P)-binding domain"/>
    <property type="match status" value="2"/>
</dbReference>
<feature type="domain" description="Reductase C-terminal" evidence="6">
    <location>
        <begin position="333"/>
        <end position="419"/>
    </location>
</feature>
<keyword evidence="2" id="KW-0285">Flavoprotein</keyword>
<evidence type="ECO:0000259" key="5">
    <source>
        <dbReference type="Pfam" id="PF07992"/>
    </source>
</evidence>
<dbReference type="Pfam" id="PF14759">
    <property type="entry name" value="Reductase_C"/>
    <property type="match status" value="1"/>
</dbReference>
<dbReference type="GO" id="GO:0005737">
    <property type="term" value="C:cytoplasm"/>
    <property type="evidence" value="ECO:0007669"/>
    <property type="project" value="TreeGrafter"/>
</dbReference>
<dbReference type="SUPFAM" id="SSF55424">
    <property type="entry name" value="FAD/NAD-linked reductases, dimerisation (C-terminal) domain"/>
    <property type="match status" value="1"/>
</dbReference>
<dbReference type="InterPro" id="IPR028202">
    <property type="entry name" value="Reductase_C"/>
</dbReference>
<keyword evidence="4" id="KW-0560">Oxidoreductase</keyword>
<evidence type="ECO:0000313" key="8">
    <source>
        <dbReference type="Proteomes" id="UP000014062"/>
    </source>
</evidence>
<dbReference type="GO" id="GO:0016651">
    <property type="term" value="F:oxidoreductase activity, acting on NAD(P)H"/>
    <property type="evidence" value="ECO:0007669"/>
    <property type="project" value="TreeGrafter"/>
</dbReference>
<evidence type="ECO:0000256" key="3">
    <source>
        <dbReference type="ARBA" id="ARBA00022827"/>
    </source>
</evidence>
<dbReference type="PRINTS" id="PR00411">
    <property type="entry name" value="PNDRDTASEI"/>
</dbReference>
<dbReference type="InterPro" id="IPR036188">
    <property type="entry name" value="FAD/NAD-bd_sf"/>
</dbReference>
<organism evidence="7 8">
    <name type="scientific">Streptomyces lividans 1326</name>
    <dbReference type="NCBI Taxonomy" id="1200984"/>
    <lineage>
        <taxon>Bacteria</taxon>
        <taxon>Bacillati</taxon>
        <taxon>Actinomycetota</taxon>
        <taxon>Actinomycetes</taxon>
        <taxon>Kitasatosporales</taxon>
        <taxon>Streptomycetaceae</taxon>
        <taxon>Streptomyces</taxon>
    </lineage>
</organism>
<gene>
    <name evidence="7" type="ORF">SLI_7330</name>
</gene>
<dbReference type="SUPFAM" id="SSF51905">
    <property type="entry name" value="FAD/NAD(P)-binding domain"/>
    <property type="match status" value="2"/>
</dbReference>
<evidence type="ECO:0000256" key="1">
    <source>
        <dbReference type="ARBA" id="ARBA00001974"/>
    </source>
</evidence>
<proteinExistence type="predicted"/>
<protein>
    <submittedName>
        <fullName evidence="7">Ferredoxin reductase</fullName>
    </submittedName>
</protein>
<reference evidence="8" key="1">
    <citation type="journal article" date="2013" name="Genome Biol. Evol.">
        <title>The genome sequence of Streptomyces lividans 66 reveals a novel tRNA-dependent peptide biosynthetic system within a metal-related genomic island.</title>
        <authorList>
            <person name="Cruz-Morales P."/>
            <person name="Vijgenboom E."/>
            <person name="Iruegas-Bocardo F."/>
            <person name="Girard G."/>
            <person name="Yanez-Guerra L.A."/>
            <person name="Ramos-Aboites H.E."/>
            <person name="Pernodet J.L."/>
            <person name="Anne J."/>
            <person name="van Wezel G.P."/>
            <person name="Barona-Gomez F."/>
        </authorList>
    </citation>
    <scope>NUCLEOTIDE SEQUENCE [LARGE SCALE GENOMIC DNA]</scope>
    <source>
        <strain evidence="8">1326</strain>
    </source>
</reference>
<dbReference type="Gene3D" id="3.30.390.30">
    <property type="match status" value="1"/>
</dbReference>
<dbReference type="PRINTS" id="PR00368">
    <property type="entry name" value="FADPNR"/>
</dbReference>
<keyword evidence="3" id="KW-0274">FAD</keyword>
<accession>A0A7U9DXN7</accession>
<dbReference type="InterPro" id="IPR023753">
    <property type="entry name" value="FAD/NAD-binding_dom"/>
</dbReference>
<dbReference type="PANTHER" id="PTHR43557">
    <property type="entry name" value="APOPTOSIS-INDUCING FACTOR 1"/>
    <property type="match status" value="1"/>
</dbReference>
<dbReference type="InterPro" id="IPR016156">
    <property type="entry name" value="FAD/NAD-linked_Rdtase_dimer_sf"/>
</dbReference>
<dbReference type="EMBL" id="CM001889">
    <property type="protein sequence ID" value="EOY52034.1"/>
    <property type="molecule type" value="Genomic_DNA"/>
</dbReference>
<dbReference type="Proteomes" id="UP000014062">
    <property type="component" value="Chromosome"/>
</dbReference>
<evidence type="ECO:0000259" key="6">
    <source>
        <dbReference type="Pfam" id="PF14759"/>
    </source>
</evidence>
<dbReference type="Pfam" id="PF07992">
    <property type="entry name" value="Pyr_redox_2"/>
    <property type="match status" value="1"/>
</dbReference>
<comment type="cofactor">
    <cofactor evidence="1">
        <name>FAD</name>
        <dbReference type="ChEBI" id="CHEBI:57692"/>
    </cofactor>
</comment>
<sequence length="430" mass="46396">MRLTDWNGNLMPRAKTFVIVGGGLAAGKAAEELREHGHDGPLLVIGDERERPYIRPPLSKGYLLGKEDRESIHVHPESWYREHDVDLLLGTSVTSVDARGRAVTLDDGRRVPYAGLLLATGSSPRRLSVPGADLEGVLYLRRVGDSERLKEAFTEGARIVVVGGGWIGLETAAAARAAGAEVTVLERGELPLLKVLGREAAEVFAGLHRDHGVDLRPHARIEAVTGTGGRVDGVRLADGTHLPADAVVVGVGITPNVRLAEEAGLDVRNGIVTDARLRTSAAGVHAAGDVANAYHPRLGRHLRVEHWANALHQPRTAALSMLGQDAVYDRLPYFYTDQYDLGMEYTGYAEPGGYDRVVFRGSREERRFLAFWMSGDRVLAGMSVNLWDVIGTIRALIESGAETDDAALADPSVPLESLLPPHARPTGDQA</sequence>
<feature type="domain" description="FAD/NAD(P)-binding" evidence="5">
    <location>
        <begin position="17"/>
        <end position="313"/>
    </location>
</feature>
<evidence type="ECO:0000313" key="7">
    <source>
        <dbReference type="EMBL" id="EOY52034.1"/>
    </source>
</evidence>
<dbReference type="AlphaFoldDB" id="A0A7U9DXN7"/>
<dbReference type="InterPro" id="IPR050446">
    <property type="entry name" value="FAD-oxidoreductase/Apoptosis"/>
</dbReference>
<dbReference type="PANTHER" id="PTHR43557:SF2">
    <property type="entry name" value="RIESKE DOMAIN-CONTAINING PROTEIN-RELATED"/>
    <property type="match status" value="1"/>
</dbReference>
<evidence type="ECO:0000256" key="2">
    <source>
        <dbReference type="ARBA" id="ARBA00022630"/>
    </source>
</evidence>